<dbReference type="InterPro" id="IPR023772">
    <property type="entry name" value="DNA-bd_HTH_TetR-type_CS"/>
</dbReference>
<dbReference type="SUPFAM" id="SSF46689">
    <property type="entry name" value="Homeodomain-like"/>
    <property type="match status" value="1"/>
</dbReference>
<name>A0A5B0X419_9GAMM</name>
<evidence type="ECO:0000259" key="5">
    <source>
        <dbReference type="PROSITE" id="PS50977"/>
    </source>
</evidence>
<evidence type="ECO:0000256" key="2">
    <source>
        <dbReference type="ARBA" id="ARBA00023125"/>
    </source>
</evidence>
<dbReference type="PROSITE" id="PS01081">
    <property type="entry name" value="HTH_TETR_1"/>
    <property type="match status" value="1"/>
</dbReference>
<dbReference type="AlphaFoldDB" id="A0A5B0X419"/>
<dbReference type="PROSITE" id="PS50977">
    <property type="entry name" value="HTH_TETR_2"/>
    <property type="match status" value="1"/>
</dbReference>
<proteinExistence type="predicted"/>
<comment type="caution">
    <text evidence="6">The sequence shown here is derived from an EMBL/GenBank/DDBJ whole genome shotgun (WGS) entry which is preliminary data.</text>
</comment>
<sequence>MATTKTKLDTREQILQAAENLFATQGYSATTIKQVAESVGIQGPAIYKHFANKRALFEDVLERLFSPFTDIIAQGEPGANQASIVRQHLRNPNASRIVQLSTLSGGEDLALLVERWYRQFFQHTQIALDDARHPITPVSVMAFHSMLLGYLTLAPLHQAIFGVDPLSEEALAELLDLEGTMAQNLIQ</sequence>
<keyword evidence="1" id="KW-0805">Transcription regulation</keyword>
<gene>
    <name evidence="6" type="ORF">F0M18_00670</name>
</gene>
<keyword evidence="3" id="KW-0804">Transcription</keyword>
<feature type="DNA-binding region" description="H-T-H motif" evidence="4">
    <location>
        <begin position="31"/>
        <end position="50"/>
    </location>
</feature>
<evidence type="ECO:0000256" key="3">
    <source>
        <dbReference type="ARBA" id="ARBA00023163"/>
    </source>
</evidence>
<dbReference type="InterPro" id="IPR009057">
    <property type="entry name" value="Homeodomain-like_sf"/>
</dbReference>
<dbReference type="EMBL" id="VTUX01000001">
    <property type="protein sequence ID" value="KAA1193992.1"/>
    <property type="molecule type" value="Genomic_DNA"/>
</dbReference>
<evidence type="ECO:0000313" key="6">
    <source>
        <dbReference type="EMBL" id="KAA1193992.1"/>
    </source>
</evidence>
<dbReference type="GO" id="GO:0000976">
    <property type="term" value="F:transcription cis-regulatory region binding"/>
    <property type="evidence" value="ECO:0007669"/>
    <property type="project" value="TreeGrafter"/>
</dbReference>
<protein>
    <submittedName>
        <fullName evidence="6">TetR/AcrR family transcriptional regulator</fullName>
    </submittedName>
</protein>
<dbReference type="PANTHER" id="PTHR30055">
    <property type="entry name" value="HTH-TYPE TRANSCRIPTIONAL REGULATOR RUTR"/>
    <property type="match status" value="1"/>
</dbReference>
<keyword evidence="2 4" id="KW-0238">DNA-binding</keyword>
<accession>A0A5B0X419</accession>
<evidence type="ECO:0000313" key="7">
    <source>
        <dbReference type="Proteomes" id="UP000323708"/>
    </source>
</evidence>
<dbReference type="PANTHER" id="PTHR30055:SF234">
    <property type="entry name" value="HTH-TYPE TRANSCRIPTIONAL REGULATOR BETI"/>
    <property type="match status" value="1"/>
</dbReference>
<dbReference type="PRINTS" id="PR00455">
    <property type="entry name" value="HTHTETR"/>
</dbReference>
<feature type="domain" description="HTH tetR-type" evidence="5">
    <location>
        <begin position="8"/>
        <end position="68"/>
    </location>
</feature>
<dbReference type="RefSeq" id="WP_149609461.1">
    <property type="nucleotide sequence ID" value="NZ_VTUX01000001.1"/>
</dbReference>
<reference evidence="6 7" key="1">
    <citation type="submission" date="2019-09" db="EMBL/GenBank/DDBJ databases">
        <authorList>
            <person name="Chen X.-Y."/>
        </authorList>
    </citation>
    <scope>NUCLEOTIDE SEQUENCE [LARGE SCALE GENOMIC DNA]</scope>
    <source>
        <strain evidence="6 7">NY5</strain>
    </source>
</reference>
<dbReference type="Proteomes" id="UP000323708">
    <property type="component" value="Unassembled WGS sequence"/>
</dbReference>
<evidence type="ECO:0000256" key="4">
    <source>
        <dbReference type="PROSITE-ProRule" id="PRU00335"/>
    </source>
</evidence>
<dbReference type="Pfam" id="PF00440">
    <property type="entry name" value="TetR_N"/>
    <property type="match status" value="1"/>
</dbReference>
<keyword evidence="7" id="KW-1185">Reference proteome</keyword>
<dbReference type="InterPro" id="IPR001647">
    <property type="entry name" value="HTH_TetR"/>
</dbReference>
<dbReference type="GO" id="GO:0003700">
    <property type="term" value="F:DNA-binding transcription factor activity"/>
    <property type="evidence" value="ECO:0007669"/>
    <property type="project" value="TreeGrafter"/>
</dbReference>
<dbReference type="InterPro" id="IPR050109">
    <property type="entry name" value="HTH-type_TetR-like_transc_reg"/>
</dbReference>
<organism evidence="6 7">
    <name type="scientific">Pseudohalioglobus sediminis</name>
    <dbReference type="NCBI Taxonomy" id="2606449"/>
    <lineage>
        <taxon>Bacteria</taxon>
        <taxon>Pseudomonadati</taxon>
        <taxon>Pseudomonadota</taxon>
        <taxon>Gammaproteobacteria</taxon>
        <taxon>Cellvibrionales</taxon>
        <taxon>Halieaceae</taxon>
        <taxon>Pseudohalioglobus</taxon>
    </lineage>
</organism>
<evidence type="ECO:0000256" key="1">
    <source>
        <dbReference type="ARBA" id="ARBA00023015"/>
    </source>
</evidence>
<dbReference type="Gene3D" id="1.10.357.10">
    <property type="entry name" value="Tetracycline Repressor, domain 2"/>
    <property type="match status" value="1"/>
</dbReference>